<dbReference type="RefSeq" id="WP_020819309.1">
    <property type="nucleotide sequence ID" value="NZ_JANF02000073.1"/>
</dbReference>
<dbReference type="EMBL" id="JANF02000073">
    <property type="protein sequence ID" value="KER35471.1"/>
    <property type="molecule type" value="Genomic_DNA"/>
</dbReference>
<name>A0A8E0WQB3_9SPHN</name>
<organism evidence="1 2">
    <name type="scientific">Sphingobium indicum F2</name>
    <dbReference type="NCBI Taxonomy" id="1450518"/>
    <lineage>
        <taxon>Bacteria</taxon>
        <taxon>Pseudomonadati</taxon>
        <taxon>Pseudomonadota</taxon>
        <taxon>Alphaproteobacteria</taxon>
        <taxon>Sphingomonadales</taxon>
        <taxon>Sphingomonadaceae</taxon>
        <taxon>Sphingobium</taxon>
    </lineage>
</organism>
<comment type="caution">
    <text evidence="1">The sequence shown here is derived from an EMBL/GenBank/DDBJ whole genome shotgun (WGS) entry which is preliminary data.</text>
</comment>
<accession>A0A8E0WQB3</accession>
<reference evidence="1 2" key="1">
    <citation type="submission" date="2014-05" db="EMBL/GenBank/DDBJ databases">
        <title>Genome Announcement of Sphingobium lucknowense F2.</title>
        <authorList>
            <person name="Lal R."/>
            <person name="Negi V."/>
            <person name="Lata P."/>
            <person name="Sangwan N."/>
            <person name="Gupta S.K."/>
            <person name="Rao D.L.N."/>
            <person name="Das S."/>
        </authorList>
    </citation>
    <scope>NUCLEOTIDE SEQUENCE [LARGE SCALE GENOMIC DNA]</scope>
    <source>
        <strain evidence="1 2">F2</strain>
    </source>
</reference>
<sequence length="178" mass="20088">MVYVNDEDRQRISDGEEAARALAKMGGWATQPCDGLFPQILSQYSYSERAGLVLGHWRREISFSKLIEAVRQTRTDILILEPGRDTSRRKTYYLSLILARAGEVHLHRGLRLWSADFDSPLWVIADPRDRDLDPCFFSIQSTGFKEEAGAPFGDPVSAETGLRIADLRWVAEIGGNFV</sequence>
<protein>
    <submittedName>
        <fullName evidence="1">Uncharacterized protein</fullName>
    </submittedName>
</protein>
<dbReference type="Proteomes" id="UP000028135">
    <property type="component" value="Unassembled WGS sequence"/>
</dbReference>
<dbReference type="AlphaFoldDB" id="A0A8E0WQB3"/>
<evidence type="ECO:0000313" key="2">
    <source>
        <dbReference type="Proteomes" id="UP000028135"/>
    </source>
</evidence>
<gene>
    <name evidence="1" type="ORF">AL00_16025</name>
</gene>
<proteinExistence type="predicted"/>
<evidence type="ECO:0000313" key="1">
    <source>
        <dbReference type="EMBL" id="KER35471.1"/>
    </source>
</evidence>